<gene>
    <name evidence="1" type="ORF">TRFO_23485</name>
</gene>
<dbReference type="GeneID" id="94837883"/>
<organism evidence="1 2">
    <name type="scientific">Tritrichomonas foetus</name>
    <dbReference type="NCBI Taxonomy" id="1144522"/>
    <lineage>
        <taxon>Eukaryota</taxon>
        <taxon>Metamonada</taxon>
        <taxon>Parabasalia</taxon>
        <taxon>Tritrichomonadida</taxon>
        <taxon>Tritrichomonadidae</taxon>
        <taxon>Tritrichomonas</taxon>
    </lineage>
</organism>
<dbReference type="EMBL" id="MLAK01000677">
    <property type="protein sequence ID" value="OHT08119.1"/>
    <property type="molecule type" value="Genomic_DNA"/>
</dbReference>
<dbReference type="SUPFAM" id="SSF51735">
    <property type="entry name" value="NAD(P)-binding Rossmann-fold domains"/>
    <property type="match status" value="1"/>
</dbReference>
<keyword evidence="2" id="KW-1185">Reference proteome</keyword>
<evidence type="ECO:0000313" key="2">
    <source>
        <dbReference type="Proteomes" id="UP000179807"/>
    </source>
</evidence>
<sequence>MDFSGKSIFITGASNGLGRTVAISFAKSKANTIILTGRNEKRLLAVADECKKFGSNVFTITGEMENKDDVERIAAFVEEKTNSKLDIFVGNHGSLGKSFQNGRNNNKFDINEFNKVMTINFESNVRFTNLLGRIMNKGGSIIFVTKMNSGVVSSYGAAFNSSKAALSMFMKCAALDLAERGVRVNSTGPGMMDTSFNNLFYDNQLIQKEELEKQGKRLPCRHKTSIQGVANSILFLASDLAVDINGTEQVVDCGHSLMLVES</sequence>
<name>A0A1J4K9L6_9EUKA</name>
<dbReference type="PRINTS" id="PR00081">
    <property type="entry name" value="GDHRDH"/>
</dbReference>
<dbReference type="VEuPathDB" id="TrichDB:TRFO_23485"/>
<accession>A0A1J4K9L6</accession>
<dbReference type="InterPro" id="IPR002347">
    <property type="entry name" value="SDR_fam"/>
</dbReference>
<dbReference type="InterPro" id="IPR036291">
    <property type="entry name" value="NAD(P)-bd_dom_sf"/>
</dbReference>
<dbReference type="PANTHER" id="PTHR43975:SF2">
    <property type="entry name" value="EG:BACR7A4.14 PROTEIN-RELATED"/>
    <property type="match status" value="1"/>
</dbReference>
<dbReference type="OrthoDB" id="1393670at2759"/>
<dbReference type="RefSeq" id="XP_068361255.1">
    <property type="nucleotide sequence ID" value="XM_068503179.1"/>
</dbReference>
<dbReference type="Pfam" id="PF13561">
    <property type="entry name" value="adh_short_C2"/>
    <property type="match status" value="1"/>
</dbReference>
<comment type="caution">
    <text evidence="1">The sequence shown here is derived from an EMBL/GenBank/DDBJ whole genome shotgun (WGS) entry which is preliminary data.</text>
</comment>
<dbReference type="AlphaFoldDB" id="A0A1J4K9L6"/>
<proteinExistence type="predicted"/>
<protein>
    <submittedName>
        <fullName evidence="1">3-oxoacyl-[acyl-carrier-protein] reductase, chloroplastic-like protein</fullName>
    </submittedName>
</protein>
<evidence type="ECO:0000313" key="1">
    <source>
        <dbReference type="EMBL" id="OHT08119.1"/>
    </source>
</evidence>
<dbReference type="Gene3D" id="3.40.50.720">
    <property type="entry name" value="NAD(P)-binding Rossmann-like Domain"/>
    <property type="match status" value="1"/>
</dbReference>
<reference evidence="1" key="1">
    <citation type="submission" date="2016-10" db="EMBL/GenBank/DDBJ databases">
        <authorList>
            <person name="Benchimol M."/>
            <person name="Almeida L.G."/>
            <person name="Vasconcelos A.T."/>
            <person name="Perreira-Neves A."/>
            <person name="Rosa I.A."/>
            <person name="Tasca T."/>
            <person name="Bogo M.R."/>
            <person name="de Souza W."/>
        </authorList>
    </citation>
    <scope>NUCLEOTIDE SEQUENCE [LARGE SCALE GENOMIC DNA]</scope>
    <source>
        <strain evidence="1">K</strain>
    </source>
</reference>
<dbReference type="Proteomes" id="UP000179807">
    <property type="component" value="Unassembled WGS sequence"/>
</dbReference>
<dbReference type="PANTHER" id="PTHR43975">
    <property type="entry name" value="ZGC:101858"/>
    <property type="match status" value="1"/>
</dbReference>
<dbReference type="CDD" id="cd05233">
    <property type="entry name" value="SDR_c"/>
    <property type="match status" value="1"/>
</dbReference>